<dbReference type="GeneID" id="80535372"/>
<protein>
    <submittedName>
        <fullName evidence="1">ORF2</fullName>
    </submittedName>
</protein>
<proteinExistence type="predicted"/>
<evidence type="ECO:0000313" key="1">
    <source>
        <dbReference type="EMBL" id="ASH99119.1"/>
    </source>
</evidence>
<reference evidence="1 2" key="1">
    <citation type="journal article" date="2017" name="Microbiome">
        <title>Virome comparisons in wild-diseased and healthy captive giant pandas.</title>
        <authorList>
            <person name="Zhang W."/>
            <person name="Yang S."/>
            <person name="Shan T."/>
            <person name="Hou R."/>
            <person name="Liu Z."/>
            <person name="Li W."/>
            <person name="Guo L."/>
            <person name="Wang Y."/>
            <person name="Chen P."/>
            <person name="Wang X."/>
            <person name="Feng F."/>
            <person name="Wang H."/>
            <person name="Chen C."/>
            <person name="Shen Q."/>
            <person name="Zhou C."/>
            <person name="Hua X."/>
            <person name="Cui L."/>
            <person name="Deng X."/>
            <person name="Zhang Z."/>
            <person name="Qi D."/>
            <person name="Delwart E."/>
        </authorList>
    </citation>
    <scope>NUCLEOTIDE SEQUENCE [LARGE SCALE GENOMIC DNA]</scope>
    <source>
        <strain evidence="2">gpan20682</strain>
    </source>
</reference>
<organism evidence="1 2">
    <name type="scientific">Giant panda anellovirus</name>
    <dbReference type="NCBI Taxonomy" id="2016460"/>
    <lineage>
        <taxon>Viruses</taxon>
        <taxon>Monodnaviria</taxon>
        <taxon>Shotokuvirae</taxon>
        <taxon>Commensaviricota</taxon>
        <taxon>Cardeaviricetes</taxon>
        <taxon>Sanitavirales</taxon>
        <taxon>Anelloviridae</taxon>
    </lineage>
</organism>
<dbReference type="EMBL" id="MF327552">
    <property type="protein sequence ID" value="ASH99119.1"/>
    <property type="molecule type" value="Genomic_DNA"/>
</dbReference>
<sequence>MAEFILRHGRSRSCKRRFDRVGGCRRTSGAETAVKGPIGRAEYRRWAVRKSYGYKAVHSLIKPGAPAPTTAATYQDGPLLLPPPMAKETKKFQMAHSSISNLVSEKKIL</sequence>
<evidence type="ECO:0000313" key="2">
    <source>
        <dbReference type="Proteomes" id="UP000677161"/>
    </source>
</evidence>
<name>A0A220IGK9_9VIRU</name>
<dbReference type="RefSeq" id="YP_010797536.1">
    <property type="nucleotide sequence ID" value="NC_076196.1"/>
</dbReference>
<dbReference type="KEGG" id="vg:80535372"/>
<dbReference type="Proteomes" id="UP000677161">
    <property type="component" value="Segment"/>
</dbReference>
<accession>A0A220IGK9</accession>
<keyword evidence="2" id="KW-1185">Reference proteome</keyword>